<dbReference type="AlphaFoldDB" id="A0AAV9DWS2"/>
<dbReference type="GO" id="GO:0031593">
    <property type="term" value="F:polyubiquitin modification-dependent protein binding"/>
    <property type="evidence" value="ECO:0007669"/>
    <property type="project" value="TreeGrafter"/>
</dbReference>
<evidence type="ECO:0000313" key="2">
    <source>
        <dbReference type="EMBL" id="KAK1305743.1"/>
    </source>
</evidence>
<dbReference type="Proteomes" id="UP001180020">
    <property type="component" value="Unassembled WGS sequence"/>
</dbReference>
<comment type="caution">
    <text evidence="2">The sequence shown here is derived from an EMBL/GenBank/DDBJ whole genome shotgun (WGS) entry which is preliminary data.</text>
</comment>
<reference evidence="2" key="1">
    <citation type="journal article" date="2023" name="Nat. Commun.">
        <title>Diploid and tetraploid genomes of Acorus and the evolution of monocots.</title>
        <authorList>
            <person name="Ma L."/>
            <person name="Liu K.W."/>
            <person name="Li Z."/>
            <person name="Hsiao Y.Y."/>
            <person name="Qi Y."/>
            <person name="Fu T."/>
            <person name="Tang G.D."/>
            <person name="Zhang D."/>
            <person name="Sun W.H."/>
            <person name="Liu D.K."/>
            <person name="Li Y."/>
            <person name="Chen G.Z."/>
            <person name="Liu X.D."/>
            <person name="Liao X.Y."/>
            <person name="Jiang Y.T."/>
            <person name="Yu X."/>
            <person name="Hao Y."/>
            <person name="Huang J."/>
            <person name="Zhao X.W."/>
            <person name="Ke S."/>
            <person name="Chen Y.Y."/>
            <person name="Wu W.L."/>
            <person name="Hsu J.L."/>
            <person name="Lin Y.F."/>
            <person name="Huang M.D."/>
            <person name="Li C.Y."/>
            <person name="Huang L."/>
            <person name="Wang Z.W."/>
            <person name="Zhao X."/>
            <person name="Zhong W.Y."/>
            <person name="Peng D.H."/>
            <person name="Ahmad S."/>
            <person name="Lan S."/>
            <person name="Zhang J.S."/>
            <person name="Tsai W.C."/>
            <person name="Van de Peer Y."/>
            <person name="Liu Z.J."/>
        </authorList>
    </citation>
    <scope>NUCLEOTIDE SEQUENCE</scope>
    <source>
        <strain evidence="2">CP</strain>
    </source>
</reference>
<dbReference type="CDD" id="cd17039">
    <property type="entry name" value="Ubl_ubiquitin_like"/>
    <property type="match status" value="2"/>
</dbReference>
<evidence type="ECO:0000259" key="1">
    <source>
        <dbReference type="PROSITE" id="PS50053"/>
    </source>
</evidence>
<dbReference type="InterPro" id="IPR029071">
    <property type="entry name" value="Ubiquitin-like_domsf"/>
</dbReference>
<dbReference type="PANTHER" id="PTHR10677:SF3">
    <property type="entry name" value="FI07626P-RELATED"/>
    <property type="match status" value="1"/>
</dbReference>
<dbReference type="PANTHER" id="PTHR10677">
    <property type="entry name" value="UBIQUILIN"/>
    <property type="match status" value="1"/>
</dbReference>
<evidence type="ECO:0000313" key="3">
    <source>
        <dbReference type="Proteomes" id="UP001180020"/>
    </source>
</evidence>
<feature type="domain" description="Ubiquitin-like" evidence="1">
    <location>
        <begin position="168"/>
        <end position="236"/>
    </location>
</feature>
<dbReference type="InterPro" id="IPR000626">
    <property type="entry name" value="Ubiquitin-like_dom"/>
</dbReference>
<dbReference type="InterPro" id="IPR015496">
    <property type="entry name" value="Ubiquilin"/>
</dbReference>
<dbReference type="SMART" id="SM00213">
    <property type="entry name" value="UBQ"/>
    <property type="match status" value="2"/>
</dbReference>
<protein>
    <recommendedName>
        <fullName evidence="1">Ubiquitin-like domain-containing protein</fullName>
    </recommendedName>
</protein>
<reference evidence="2" key="2">
    <citation type="submission" date="2023-06" db="EMBL/GenBank/DDBJ databases">
        <authorList>
            <person name="Ma L."/>
            <person name="Liu K.-W."/>
            <person name="Li Z."/>
            <person name="Hsiao Y.-Y."/>
            <person name="Qi Y."/>
            <person name="Fu T."/>
            <person name="Tang G."/>
            <person name="Zhang D."/>
            <person name="Sun W.-H."/>
            <person name="Liu D.-K."/>
            <person name="Li Y."/>
            <person name="Chen G.-Z."/>
            <person name="Liu X.-D."/>
            <person name="Liao X.-Y."/>
            <person name="Jiang Y.-T."/>
            <person name="Yu X."/>
            <person name="Hao Y."/>
            <person name="Huang J."/>
            <person name="Zhao X.-W."/>
            <person name="Ke S."/>
            <person name="Chen Y.-Y."/>
            <person name="Wu W.-L."/>
            <person name="Hsu J.-L."/>
            <person name="Lin Y.-F."/>
            <person name="Huang M.-D."/>
            <person name="Li C.-Y."/>
            <person name="Huang L."/>
            <person name="Wang Z.-W."/>
            <person name="Zhao X."/>
            <person name="Zhong W.-Y."/>
            <person name="Peng D.-H."/>
            <person name="Ahmad S."/>
            <person name="Lan S."/>
            <person name="Zhang J.-S."/>
            <person name="Tsai W.-C."/>
            <person name="Van De Peer Y."/>
            <person name="Liu Z.-J."/>
        </authorList>
    </citation>
    <scope>NUCLEOTIDE SEQUENCE</scope>
    <source>
        <strain evidence="2">CP</strain>
        <tissue evidence="2">Leaves</tissue>
    </source>
</reference>
<dbReference type="Gene3D" id="3.10.20.90">
    <property type="entry name" value="Phosphatidylinositol 3-kinase Catalytic Subunit, Chain A, domain 1"/>
    <property type="match status" value="3"/>
</dbReference>
<dbReference type="EMBL" id="JAUJYO010000010">
    <property type="protein sequence ID" value="KAK1305743.1"/>
    <property type="molecule type" value="Genomic_DNA"/>
</dbReference>
<dbReference type="PROSITE" id="PS50053">
    <property type="entry name" value="UBIQUITIN_2"/>
    <property type="match status" value="3"/>
</dbReference>
<proteinExistence type="predicted"/>
<dbReference type="Pfam" id="PF00240">
    <property type="entry name" value="ubiquitin"/>
    <property type="match status" value="1"/>
</dbReference>
<gene>
    <name evidence="2" type="ORF">QJS10_CPA10g00819</name>
</gene>
<dbReference type="GO" id="GO:0005829">
    <property type="term" value="C:cytosol"/>
    <property type="evidence" value="ECO:0007669"/>
    <property type="project" value="TreeGrafter"/>
</dbReference>
<keyword evidence="3" id="KW-1185">Reference proteome</keyword>
<sequence length="236" mass="27067">MISVTVHNKTRPGCPPKTLTGDFNTVAALKREVERVCGVLDPDQLLVHDRRLMRDASARLSDYGVADGASVHLHHRLRTHKQVRVTVQRHHDGHVQLVNADTQWSIGELKLAIDARVGVPPRRQRLAYMEAELRDEDTVRDYVIDVTPTLEMMELPREKERSFVVDVVNVVTEEFEIMRVEERDTVNTVCAEMRRRGLNKGNRFYLKFGGRKLEGQSSLDDNNIENGDSIHMLYNM</sequence>
<feature type="domain" description="Ubiquitin-like" evidence="1">
    <location>
        <begin position="83"/>
        <end position="153"/>
    </location>
</feature>
<organism evidence="2 3">
    <name type="scientific">Acorus calamus</name>
    <name type="common">Sweet flag</name>
    <dbReference type="NCBI Taxonomy" id="4465"/>
    <lineage>
        <taxon>Eukaryota</taxon>
        <taxon>Viridiplantae</taxon>
        <taxon>Streptophyta</taxon>
        <taxon>Embryophyta</taxon>
        <taxon>Tracheophyta</taxon>
        <taxon>Spermatophyta</taxon>
        <taxon>Magnoliopsida</taxon>
        <taxon>Liliopsida</taxon>
        <taxon>Acoraceae</taxon>
        <taxon>Acorus</taxon>
    </lineage>
</organism>
<dbReference type="GO" id="GO:0006511">
    <property type="term" value="P:ubiquitin-dependent protein catabolic process"/>
    <property type="evidence" value="ECO:0007669"/>
    <property type="project" value="TreeGrafter"/>
</dbReference>
<feature type="domain" description="Ubiquitin-like" evidence="1">
    <location>
        <begin position="24"/>
        <end position="80"/>
    </location>
</feature>
<name>A0AAV9DWS2_ACOCL</name>
<dbReference type="SUPFAM" id="SSF54236">
    <property type="entry name" value="Ubiquitin-like"/>
    <property type="match status" value="3"/>
</dbReference>
<accession>A0AAV9DWS2</accession>